<dbReference type="Pfam" id="PF01553">
    <property type="entry name" value="Acyltransferase"/>
    <property type="match status" value="1"/>
</dbReference>
<organism evidence="10 11">
    <name type="scientific">Carpinus fangiana</name>
    <dbReference type="NCBI Taxonomy" id="176857"/>
    <lineage>
        <taxon>Eukaryota</taxon>
        <taxon>Viridiplantae</taxon>
        <taxon>Streptophyta</taxon>
        <taxon>Embryophyta</taxon>
        <taxon>Tracheophyta</taxon>
        <taxon>Spermatophyta</taxon>
        <taxon>Magnoliopsida</taxon>
        <taxon>eudicotyledons</taxon>
        <taxon>Gunneridae</taxon>
        <taxon>Pentapetalae</taxon>
        <taxon>rosids</taxon>
        <taxon>fabids</taxon>
        <taxon>Fagales</taxon>
        <taxon>Betulaceae</taxon>
        <taxon>Carpinus</taxon>
    </lineage>
</organism>
<evidence type="ECO:0000256" key="6">
    <source>
        <dbReference type="ARBA" id="ARBA00023136"/>
    </source>
</evidence>
<dbReference type="Proteomes" id="UP000327013">
    <property type="component" value="Chromosome 2"/>
</dbReference>
<dbReference type="GO" id="GO:0016791">
    <property type="term" value="F:phosphatase activity"/>
    <property type="evidence" value="ECO:0007669"/>
    <property type="project" value="TreeGrafter"/>
</dbReference>
<evidence type="ECO:0000313" key="10">
    <source>
        <dbReference type="EMBL" id="KAE8010346.1"/>
    </source>
</evidence>
<protein>
    <recommendedName>
        <fullName evidence="9">Phospholipid/glycerol acyltransferase domain-containing protein</fullName>
    </recommendedName>
</protein>
<accession>A0A5N6QU79</accession>
<evidence type="ECO:0000256" key="1">
    <source>
        <dbReference type="ARBA" id="ARBA00004141"/>
    </source>
</evidence>
<keyword evidence="3" id="KW-0808">Transferase</keyword>
<dbReference type="GO" id="GO:0010143">
    <property type="term" value="P:cutin biosynthetic process"/>
    <property type="evidence" value="ECO:0007669"/>
    <property type="project" value="TreeGrafter"/>
</dbReference>
<dbReference type="SUPFAM" id="SSF69593">
    <property type="entry name" value="Glycerol-3-phosphate (1)-acyltransferase"/>
    <property type="match status" value="1"/>
</dbReference>
<gene>
    <name evidence="10" type="ORF">FH972_006722</name>
</gene>
<keyword evidence="5 8" id="KW-1133">Transmembrane helix</keyword>
<dbReference type="InterPro" id="IPR056462">
    <property type="entry name" value="HAD_RAM2/GPAT1-8"/>
</dbReference>
<evidence type="ECO:0000256" key="2">
    <source>
        <dbReference type="ARBA" id="ARBA00007937"/>
    </source>
</evidence>
<feature type="domain" description="Phospholipid/glycerol acyltransferase" evidence="9">
    <location>
        <begin position="347"/>
        <end position="448"/>
    </location>
</feature>
<dbReference type="Pfam" id="PF23270">
    <property type="entry name" value="HAD_RAM2_N"/>
    <property type="match status" value="1"/>
</dbReference>
<dbReference type="OrthoDB" id="1854593at2759"/>
<dbReference type="PANTHER" id="PTHR15486">
    <property type="entry name" value="ANCIENT UBIQUITOUS PROTEIN"/>
    <property type="match status" value="1"/>
</dbReference>
<sequence>MLLNDKHQEMAGELFNLKALFFLLKHLLRRTGNQFNLQGKLSNVHISHLKFQKYSYLANRWEELQNQPLLFHMEGALLKSSSLFPYFMLVAFEAGGPLRALILFLLYPFVKLFSLVDEELGLKIMVFVCFVGIRKDSFRAGRAVLPKFFLEDVGYECFDLVMRCGRRVGVTDLPNVMVDDFLREYMGVEAVLGRELKVVYGFFVGLMEEKKPDKIVLNKIFGEEKVGANAVGIGSYNVPLDEQLFSHCKVICLVSEAEKKNWQVLPREKYPKPLIFHDGRLAFRPTPLAFLVMLMWAPLGFILFMIRATVAILLPYRISVPIFAFIGLRGTLVSRPSSSTEEKSRGVLYVCNHKTLLDPIYVSIALMKPVSAAVYSVSTITERLAPIKTIRLKRNKEEDSKKMEEQLSQGSLVVCPEGTTCREPYLLRFSPLFAETTDEIVPIAVDMQVSMFYGTTASGFKFLDPVFLLMNPTTLYSINILEKLPRGFTCGVGGKSKFEVANYVQAVIAEALRFECTNLTRRDKYMMLAGNEGKI</sequence>
<dbReference type="SMART" id="SM00563">
    <property type="entry name" value="PlsC"/>
    <property type="match status" value="1"/>
</dbReference>
<dbReference type="AlphaFoldDB" id="A0A5N6QU79"/>
<dbReference type="InterPro" id="IPR002123">
    <property type="entry name" value="Plipid/glycerol_acylTrfase"/>
</dbReference>
<evidence type="ECO:0000256" key="8">
    <source>
        <dbReference type="SAM" id="Phobius"/>
    </source>
</evidence>
<feature type="transmembrane region" description="Helical" evidence="8">
    <location>
        <begin position="288"/>
        <end position="308"/>
    </location>
</feature>
<name>A0A5N6QU79_9ROSI</name>
<dbReference type="PANTHER" id="PTHR15486:SF62">
    <property type="entry name" value="GLYCEROL-3-PHOSPHATE ACYLTRANSFERASE 2-RELATED"/>
    <property type="match status" value="1"/>
</dbReference>
<keyword evidence="7" id="KW-0012">Acyltransferase</keyword>
<evidence type="ECO:0000256" key="5">
    <source>
        <dbReference type="ARBA" id="ARBA00022989"/>
    </source>
</evidence>
<dbReference type="GO" id="GO:0016020">
    <property type="term" value="C:membrane"/>
    <property type="evidence" value="ECO:0007669"/>
    <property type="project" value="UniProtKB-SubCell"/>
</dbReference>
<keyword evidence="4 8" id="KW-0812">Transmembrane</keyword>
<keyword evidence="11" id="KW-1185">Reference proteome</keyword>
<evidence type="ECO:0000313" key="11">
    <source>
        <dbReference type="Proteomes" id="UP000327013"/>
    </source>
</evidence>
<dbReference type="EMBL" id="CM017322">
    <property type="protein sequence ID" value="KAE8010346.1"/>
    <property type="molecule type" value="Genomic_DNA"/>
</dbReference>
<evidence type="ECO:0000256" key="3">
    <source>
        <dbReference type="ARBA" id="ARBA00022679"/>
    </source>
</evidence>
<keyword evidence="6 8" id="KW-0472">Membrane</keyword>
<proteinExistence type="inferred from homology"/>
<comment type="subcellular location">
    <subcellularLocation>
        <location evidence="1">Membrane</location>
        <topology evidence="1">Multi-pass membrane protein</topology>
    </subcellularLocation>
</comment>
<comment type="similarity">
    <text evidence="2">Belongs to the GPAT/DAPAT family.</text>
</comment>
<dbReference type="GO" id="GO:0090447">
    <property type="term" value="F:glycerol-3-phosphate 2-O-acyltransferase activity"/>
    <property type="evidence" value="ECO:0007669"/>
    <property type="project" value="TreeGrafter"/>
</dbReference>
<evidence type="ECO:0000259" key="9">
    <source>
        <dbReference type="SMART" id="SM00563"/>
    </source>
</evidence>
<evidence type="ECO:0000256" key="7">
    <source>
        <dbReference type="ARBA" id="ARBA00023315"/>
    </source>
</evidence>
<evidence type="ECO:0000256" key="4">
    <source>
        <dbReference type="ARBA" id="ARBA00022692"/>
    </source>
</evidence>
<reference evidence="10 11" key="1">
    <citation type="submission" date="2019-06" db="EMBL/GenBank/DDBJ databases">
        <title>A chromosomal-level reference genome of Carpinus fangiana (Coryloideae, Betulaceae).</title>
        <authorList>
            <person name="Yang X."/>
            <person name="Wang Z."/>
            <person name="Zhang L."/>
            <person name="Hao G."/>
            <person name="Liu J."/>
            <person name="Yang Y."/>
        </authorList>
    </citation>
    <scope>NUCLEOTIDE SEQUENCE [LARGE SCALE GENOMIC DNA]</scope>
    <source>
        <strain evidence="10">Cfa_2016G</strain>
        <tissue evidence="10">Leaf</tissue>
    </source>
</reference>